<dbReference type="SUPFAM" id="SSF51445">
    <property type="entry name" value="(Trans)glycosidases"/>
    <property type="match status" value="1"/>
</dbReference>
<dbReference type="Proteomes" id="UP000186817">
    <property type="component" value="Unassembled WGS sequence"/>
</dbReference>
<dbReference type="PANTHER" id="PTHR31263:SF0">
    <property type="entry name" value="CELLULASE FAMILY PROTEIN (AFU_ORTHOLOGUE AFUA_5G14560)"/>
    <property type="match status" value="1"/>
</dbReference>
<proteinExistence type="predicted"/>
<feature type="transmembrane region" description="Helical" evidence="1">
    <location>
        <begin position="69"/>
        <end position="93"/>
    </location>
</feature>
<organism evidence="2 3">
    <name type="scientific">Symbiodinium microadriaticum</name>
    <name type="common">Dinoflagellate</name>
    <name type="synonym">Zooxanthella microadriatica</name>
    <dbReference type="NCBI Taxonomy" id="2951"/>
    <lineage>
        <taxon>Eukaryota</taxon>
        <taxon>Sar</taxon>
        <taxon>Alveolata</taxon>
        <taxon>Dinophyceae</taxon>
        <taxon>Suessiales</taxon>
        <taxon>Symbiodiniaceae</taxon>
        <taxon>Symbiodinium</taxon>
    </lineage>
</organism>
<dbReference type="AlphaFoldDB" id="A0A1Q9EPT9"/>
<name>A0A1Q9EPT9_SYMMI</name>
<evidence type="ECO:0000313" key="3">
    <source>
        <dbReference type="Proteomes" id="UP000186817"/>
    </source>
</evidence>
<dbReference type="OrthoDB" id="442731at2759"/>
<reference evidence="2 3" key="1">
    <citation type="submission" date="2016-02" db="EMBL/GenBank/DDBJ databases">
        <title>Genome analysis of coral dinoflagellate symbionts highlights evolutionary adaptations to a symbiotic lifestyle.</title>
        <authorList>
            <person name="Aranda M."/>
            <person name="Li Y."/>
            <person name="Liew Y.J."/>
            <person name="Baumgarten S."/>
            <person name="Simakov O."/>
            <person name="Wilson M."/>
            <person name="Piel J."/>
            <person name="Ashoor H."/>
            <person name="Bougouffa S."/>
            <person name="Bajic V.B."/>
            <person name="Ryu T."/>
            <person name="Ravasi T."/>
            <person name="Bayer T."/>
            <person name="Micklem G."/>
            <person name="Kim H."/>
            <person name="Bhak J."/>
            <person name="Lajeunesse T.C."/>
            <person name="Voolstra C.R."/>
        </authorList>
    </citation>
    <scope>NUCLEOTIDE SEQUENCE [LARGE SCALE GENOMIC DNA]</scope>
    <source>
        <strain evidence="2 3">CCMP2467</strain>
    </source>
</reference>
<keyword evidence="1" id="KW-0812">Transmembrane</keyword>
<accession>A0A1Q9EPT9</accession>
<dbReference type="InterPro" id="IPR017853">
    <property type="entry name" value="GH"/>
</dbReference>
<sequence>MWCDRSHMSAAADVIGQPFHIFSCTGTEGVPSRVVQARVSNHFTPDSPRMWSTVGALRIMWRDRSHMSAAADVIGAAPVYFVVLLLPLIGIALQTAGVAVWLDNHMLDTDWCCTETDCNAFWFNANHSMTDWIEAWRVVARRSRQFRAVVAAALKNSWNEIRRVTTGKSWGSGPFCDAYVVLEENPDLLISLSGLDYSFDLREDKVVFEAHSYSWQHFAVVFDVLPGSILGRGIFSKMFDLKEEDMGPLPMISNGLLLVFLFALGSRPRGQCDDCEMRSGEGAGPRMIRRYDPGLADFAQRSEQWWGYLVKQGIAPVVVTEFGMSHDFRSSSLQSPDVAQWWEKLSGYLTKDGPLADDGGRQATA</sequence>
<evidence type="ECO:0000313" key="2">
    <source>
        <dbReference type="EMBL" id="OLQ09430.1"/>
    </source>
</evidence>
<dbReference type="EMBL" id="LSRX01000097">
    <property type="protein sequence ID" value="OLQ09430.1"/>
    <property type="molecule type" value="Genomic_DNA"/>
</dbReference>
<dbReference type="PANTHER" id="PTHR31263">
    <property type="entry name" value="CELLULASE FAMILY PROTEIN (AFU_ORTHOLOGUE AFUA_5G14560)"/>
    <property type="match status" value="1"/>
</dbReference>
<keyword evidence="1" id="KW-1133">Transmembrane helix</keyword>
<keyword evidence="3" id="KW-1185">Reference proteome</keyword>
<gene>
    <name evidence="2" type="ORF">AK812_SmicGene6958</name>
</gene>
<evidence type="ECO:0000256" key="1">
    <source>
        <dbReference type="SAM" id="Phobius"/>
    </source>
</evidence>
<evidence type="ECO:0008006" key="4">
    <source>
        <dbReference type="Google" id="ProtNLM"/>
    </source>
</evidence>
<keyword evidence="1" id="KW-0472">Membrane</keyword>
<dbReference type="Gene3D" id="3.20.20.80">
    <property type="entry name" value="Glycosidases"/>
    <property type="match status" value="1"/>
</dbReference>
<protein>
    <recommendedName>
        <fullName evidence="4">Glycoside hydrolase family 5 domain-containing protein</fullName>
    </recommendedName>
</protein>
<comment type="caution">
    <text evidence="2">The sequence shown here is derived from an EMBL/GenBank/DDBJ whole genome shotgun (WGS) entry which is preliminary data.</text>
</comment>